<feature type="chain" id="PRO_5029497013" description="Chitin-binding type-2 domain-containing protein" evidence="2">
    <location>
        <begin position="20"/>
        <end position="483"/>
    </location>
</feature>
<evidence type="ECO:0000256" key="2">
    <source>
        <dbReference type="SAM" id="SignalP"/>
    </source>
</evidence>
<dbReference type="SMART" id="SM00494">
    <property type="entry name" value="ChtBD2"/>
    <property type="match status" value="1"/>
</dbReference>
<dbReference type="RefSeq" id="XP_022654938.1">
    <property type="nucleotide sequence ID" value="XM_022799203.1"/>
</dbReference>
<accession>A0A7M7JNP9</accession>
<dbReference type="InParanoid" id="A0A7M7JNP9"/>
<dbReference type="PANTHER" id="PTHR22933">
    <property type="entry name" value="FI18007P1-RELATED"/>
    <property type="match status" value="1"/>
</dbReference>
<dbReference type="GeneID" id="111247798"/>
<feature type="region of interest" description="Disordered" evidence="1">
    <location>
        <begin position="399"/>
        <end position="483"/>
    </location>
</feature>
<protein>
    <recommendedName>
        <fullName evidence="3">Chitin-binding type-2 domain-containing protein</fullName>
    </recommendedName>
</protein>
<feature type="compositionally biased region" description="Polar residues" evidence="1">
    <location>
        <begin position="473"/>
        <end position="483"/>
    </location>
</feature>
<evidence type="ECO:0000313" key="5">
    <source>
        <dbReference type="Proteomes" id="UP000594260"/>
    </source>
</evidence>
<dbReference type="PANTHER" id="PTHR22933:SF43">
    <property type="entry name" value="LP10131P"/>
    <property type="match status" value="1"/>
</dbReference>
<evidence type="ECO:0000313" key="4">
    <source>
        <dbReference type="EnsemblMetazoa" id="XP_022654938"/>
    </source>
</evidence>
<feature type="compositionally biased region" description="Polar residues" evidence="1">
    <location>
        <begin position="413"/>
        <end position="449"/>
    </location>
</feature>
<dbReference type="GO" id="GO:0008061">
    <property type="term" value="F:chitin binding"/>
    <property type="evidence" value="ECO:0007669"/>
    <property type="project" value="InterPro"/>
</dbReference>
<dbReference type="InterPro" id="IPR036508">
    <property type="entry name" value="Chitin-bd_dom_sf"/>
</dbReference>
<dbReference type="AlphaFoldDB" id="A0A7M7JNP9"/>
<name>A0A7M7JNP9_VARDE</name>
<proteinExistence type="predicted"/>
<dbReference type="SUPFAM" id="SSF57625">
    <property type="entry name" value="Invertebrate chitin-binding proteins"/>
    <property type="match status" value="1"/>
</dbReference>
<evidence type="ECO:0000259" key="3">
    <source>
        <dbReference type="PROSITE" id="PS50940"/>
    </source>
</evidence>
<dbReference type="InterPro" id="IPR002557">
    <property type="entry name" value="Chitin-bd_dom"/>
</dbReference>
<dbReference type="Pfam" id="PF01607">
    <property type="entry name" value="CBM_14"/>
    <property type="match status" value="1"/>
</dbReference>
<evidence type="ECO:0000256" key="1">
    <source>
        <dbReference type="SAM" id="MobiDB-lite"/>
    </source>
</evidence>
<feature type="region of interest" description="Disordered" evidence="1">
    <location>
        <begin position="318"/>
        <end position="347"/>
    </location>
</feature>
<feature type="compositionally biased region" description="Basic residues" evidence="1">
    <location>
        <begin position="462"/>
        <end position="472"/>
    </location>
</feature>
<dbReference type="GO" id="GO:0005576">
    <property type="term" value="C:extracellular region"/>
    <property type="evidence" value="ECO:0007669"/>
    <property type="project" value="InterPro"/>
</dbReference>
<keyword evidence="2" id="KW-0732">Signal</keyword>
<dbReference type="OrthoDB" id="6407151at2759"/>
<dbReference type="InterPro" id="IPR052976">
    <property type="entry name" value="Scoloptoxin-like"/>
</dbReference>
<dbReference type="Proteomes" id="UP000594260">
    <property type="component" value="Unplaced"/>
</dbReference>
<dbReference type="OMA" id="HICVPLK"/>
<dbReference type="EnsemblMetazoa" id="XM_022799203">
    <property type="protein sequence ID" value="XP_022654938"/>
    <property type="gene ID" value="LOC111247798"/>
</dbReference>
<dbReference type="PROSITE" id="PS50940">
    <property type="entry name" value="CHIT_BIND_II"/>
    <property type="match status" value="1"/>
</dbReference>
<reference evidence="4" key="1">
    <citation type="submission" date="2021-01" db="UniProtKB">
        <authorList>
            <consortium name="EnsemblMetazoa"/>
        </authorList>
    </citation>
    <scope>IDENTIFICATION</scope>
</reference>
<keyword evidence="5" id="KW-1185">Reference proteome</keyword>
<feature type="domain" description="Chitin-binding type-2" evidence="3">
    <location>
        <begin position="39"/>
        <end position="105"/>
    </location>
</feature>
<feature type="signal peptide" evidence="2">
    <location>
        <begin position="1"/>
        <end position="19"/>
    </location>
</feature>
<dbReference type="KEGG" id="vde:111247798"/>
<organism evidence="4 5">
    <name type="scientific">Varroa destructor</name>
    <name type="common">Honeybee mite</name>
    <dbReference type="NCBI Taxonomy" id="109461"/>
    <lineage>
        <taxon>Eukaryota</taxon>
        <taxon>Metazoa</taxon>
        <taxon>Ecdysozoa</taxon>
        <taxon>Arthropoda</taxon>
        <taxon>Chelicerata</taxon>
        <taxon>Arachnida</taxon>
        <taxon>Acari</taxon>
        <taxon>Parasitiformes</taxon>
        <taxon>Mesostigmata</taxon>
        <taxon>Gamasina</taxon>
        <taxon>Dermanyssoidea</taxon>
        <taxon>Varroidae</taxon>
        <taxon>Varroa</taxon>
    </lineage>
</organism>
<sequence>MRILQEAVVLAAFSAFAVSQNSLSLPDGAELLVGDIRSTFSCPDRYGYFADIDTDCRVFHVCNPVAHPNGLSEMQHFSFVCGNQTIFDQLSLSCAYPEDAIPCKTARSFFYLNERVGQEEVDIHNENDIAQAAPHVPRYLGKWGAPVNGRRPTAVTALATPQPSAVRNKVARHVDRLTKAKPKNNSHEVFLAPNSVSPIHKKPTFHKNKLTQVAQTFKVDGTPQGSTSPLPVQNAVLTLPTPRPISHPPKHRVAPPPQLAPIFIKETPIRNTVAADQHPAVVITVPPPNSTSDLQSTFFVNTLRATRRAPQELLRTSLAPPSTEAPDSPATFRFGITTADSPTTTTNRFFQTTRNSRINVSGATGSTVTETLDVTGSSDNFTPTADTVGSVTKSDSGATLFMRDNTSRDKTDSSTFVGTSTEATDSSRPQTTPLASTTESKSDALQTILSVGPRAEGATKPAGRRLRRKRVKTLSTETTPATN</sequence>
<dbReference type="Gene3D" id="2.170.140.10">
    <property type="entry name" value="Chitin binding domain"/>
    <property type="match status" value="1"/>
</dbReference>